<dbReference type="OrthoDB" id="2991180at2"/>
<keyword evidence="4" id="KW-1185">Reference proteome</keyword>
<reference evidence="3" key="1">
    <citation type="submission" date="2013-06" db="EMBL/GenBank/DDBJ databases">
        <authorList>
            <person name="Weinstock G."/>
            <person name="Sodergren E."/>
            <person name="Clifton S."/>
            <person name="Fulton L."/>
            <person name="Fulton B."/>
            <person name="Courtney L."/>
            <person name="Fronick C."/>
            <person name="Harrison M."/>
            <person name="Strong C."/>
            <person name="Farmer C."/>
            <person name="Delahaunty K."/>
            <person name="Markovic C."/>
            <person name="Hall O."/>
            <person name="Minx P."/>
            <person name="Tomlinson C."/>
            <person name="Mitreva M."/>
            <person name="Nelson J."/>
            <person name="Hou S."/>
            <person name="Wollam A."/>
            <person name="Pepin K.H."/>
            <person name="Johnson M."/>
            <person name="Bhonagiri V."/>
            <person name="Nash W.E."/>
            <person name="Warren W."/>
            <person name="Chinwalla A."/>
            <person name="Mardis E.R."/>
            <person name="Wilson R.K."/>
        </authorList>
    </citation>
    <scope>NUCLEOTIDE SEQUENCE [LARGE SCALE GENOMIC DNA]</scope>
    <source>
        <strain evidence="3">ATCC 49176</strain>
    </source>
</reference>
<dbReference type="EMBL" id="ACIN03000017">
    <property type="protein sequence ID" value="ESK64703.1"/>
    <property type="molecule type" value="Genomic_DNA"/>
</dbReference>
<feature type="region of interest" description="Disordered" evidence="1">
    <location>
        <begin position="1"/>
        <end position="30"/>
    </location>
</feature>
<sequence length="126" mass="14521">MEVKSMNYKLDPQESVQTSSPRQTKQPHSHGRRLIFHVILIGALAFAGIPLWRAYQDQVAAEQAYQEVKAGQEQAVEENREVFQATQQMKDPAYLEDVARRDYYYTKPGEIIFELGSSHQEDTKHP</sequence>
<name>W1Q161_ABIDE</name>
<dbReference type="AlphaFoldDB" id="W1Q161"/>
<protein>
    <submittedName>
        <fullName evidence="3">Septum formation initiator</fullName>
    </submittedName>
</protein>
<dbReference type="STRING" id="592010.GCWU000182_001887"/>
<dbReference type="HOGENOM" id="CLU_1976660_0_0_9"/>
<dbReference type="eggNOG" id="ENOG502ZHE9">
    <property type="taxonomic scope" value="Bacteria"/>
</dbReference>
<gene>
    <name evidence="3" type="ORF">GCWU000182_001887</name>
</gene>
<keyword evidence="2" id="KW-0812">Transmembrane</keyword>
<dbReference type="Proteomes" id="UP000019050">
    <property type="component" value="Unassembled WGS sequence"/>
</dbReference>
<organism evidence="3 4">
    <name type="scientific">Abiotrophia defectiva ATCC 49176</name>
    <dbReference type="NCBI Taxonomy" id="592010"/>
    <lineage>
        <taxon>Bacteria</taxon>
        <taxon>Bacillati</taxon>
        <taxon>Bacillota</taxon>
        <taxon>Bacilli</taxon>
        <taxon>Lactobacillales</taxon>
        <taxon>Aerococcaceae</taxon>
        <taxon>Abiotrophia</taxon>
    </lineage>
</organism>
<feature type="transmembrane region" description="Helical" evidence="2">
    <location>
        <begin position="34"/>
        <end position="52"/>
    </location>
</feature>
<proteinExistence type="predicted"/>
<keyword evidence="2" id="KW-0472">Membrane</keyword>
<comment type="caution">
    <text evidence="3">The sequence shown here is derived from an EMBL/GenBank/DDBJ whole genome shotgun (WGS) entry which is preliminary data.</text>
</comment>
<evidence type="ECO:0000256" key="1">
    <source>
        <dbReference type="SAM" id="MobiDB-lite"/>
    </source>
</evidence>
<evidence type="ECO:0000313" key="3">
    <source>
        <dbReference type="EMBL" id="ESK64703.1"/>
    </source>
</evidence>
<keyword evidence="2" id="KW-1133">Transmembrane helix</keyword>
<dbReference type="Pfam" id="PF04977">
    <property type="entry name" value="DivIC"/>
    <property type="match status" value="1"/>
</dbReference>
<evidence type="ECO:0000256" key="2">
    <source>
        <dbReference type="SAM" id="Phobius"/>
    </source>
</evidence>
<evidence type="ECO:0000313" key="4">
    <source>
        <dbReference type="Proteomes" id="UP000019050"/>
    </source>
</evidence>
<dbReference type="InterPro" id="IPR007060">
    <property type="entry name" value="FtsL/DivIC"/>
</dbReference>
<accession>W1Q161</accession>
<feature type="compositionally biased region" description="Polar residues" evidence="1">
    <location>
        <begin position="14"/>
        <end position="24"/>
    </location>
</feature>